<gene>
    <name evidence="5" type="ORF">H0A36_26345</name>
</gene>
<feature type="domain" description="Peptidase S9 prolyl oligopeptidase catalytic" evidence="4">
    <location>
        <begin position="3"/>
        <end position="100"/>
    </location>
</feature>
<evidence type="ECO:0000313" key="5">
    <source>
        <dbReference type="EMBL" id="NYZ69541.1"/>
    </source>
</evidence>
<dbReference type="EMBL" id="JACCKB010000098">
    <property type="protein sequence ID" value="NYZ69541.1"/>
    <property type="molecule type" value="Genomic_DNA"/>
</dbReference>
<evidence type="ECO:0000256" key="3">
    <source>
        <dbReference type="ARBA" id="ARBA00023098"/>
    </source>
</evidence>
<reference evidence="5 6" key="1">
    <citation type="submission" date="2020-07" db="EMBL/GenBank/DDBJ databases">
        <title>Endozoicomonas sp. nov., isolated from sediment.</title>
        <authorList>
            <person name="Gu T."/>
        </authorList>
    </citation>
    <scope>NUCLEOTIDE SEQUENCE [LARGE SCALE GENOMIC DNA]</scope>
    <source>
        <strain evidence="5 6">SM1973</strain>
    </source>
</reference>
<dbReference type="InterPro" id="IPR001375">
    <property type="entry name" value="Peptidase_S9_cat"/>
</dbReference>
<evidence type="ECO:0000259" key="4">
    <source>
        <dbReference type="Pfam" id="PF00326"/>
    </source>
</evidence>
<dbReference type="Proteomes" id="UP000569732">
    <property type="component" value="Unassembled WGS sequence"/>
</dbReference>
<evidence type="ECO:0000313" key="6">
    <source>
        <dbReference type="Proteomes" id="UP000569732"/>
    </source>
</evidence>
<proteinExistence type="predicted"/>
<keyword evidence="1 5" id="KW-0378">Hydrolase</keyword>
<dbReference type="Gene3D" id="3.40.50.1820">
    <property type="entry name" value="alpha/beta hydrolase"/>
    <property type="match status" value="1"/>
</dbReference>
<dbReference type="GO" id="GO:0008236">
    <property type="term" value="F:serine-type peptidase activity"/>
    <property type="evidence" value="ECO:0007669"/>
    <property type="project" value="InterPro"/>
</dbReference>
<keyword evidence="6" id="KW-1185">Reference proteome</keyword>
<name>A0A853IHM5_9GAMM</name>
<evidence type="ECO:0000256" key="2">
    <source>
        <dbReference type="ARBA" id="ARBA00022963"/>
    </source>
</evidence>
<keyword evidence="2" id="KW-0442">Lipid degradation</keyword>
<dbReference type="GO" id="GO:0006508">
    <property type="term" value="P:proteolysis"/>
    <property type="evidence" value="ECO:0007669"/>
    <property type="project" value="InterPro"/>
</dbReference>
<dbReference type="PANTHER" id="PTHR10272">
    <property type="entry name" value="PLATELET-ACTIVATING FACTOR ACETYLHYDROLASE"/>
    <property type="match status" value="1"/>
</dbReference>
<organism evidence="5 6">
    <name type="scientific">Spartinivicinus marinus</name>
    <dbReference type="NCBI Taxonomy" id="2994442"/>
    <lineage>
        <taxon>Bacteria</taxon>
        <taxon>Pseudomonadati</taxon>
        <taxon>Pseudomonadota</taxon>
        <taxon>Gammaproteobacteria</taxon>
        <taxon>Oceanospirillales</taxon>
        <taxon>Zooshikellaceae</taxon>
        <taxon>Spartinivicinus</taxon>
    </lineage>
</organism>
<dbReference type="InterPro" id="IPR029058">
    <property type="entry name" value="AB_hydrolase_fold"/>
</dbReference>
<dbReference type="SUPFAM" id="SSF53474">
    <property type="entry name" value="alpha/beta-Hydrolases"/>
    <property type="match status" value="1"/>
</dbReference>
<sequence length="239" mass="26379">MMFRSLAHFLASNGFVVCLPEHSGDTVFDNKLQYTYENMVNRPRCVSQVIDYVSELAPLKGSVDSDSVSVIGHSVGGYTAFALAGGEPHTGFFVDFCHAPENQEHPYWTKIVRDNEMESQAVGVSPDKRVKSIVALAPDVSLFMHENALANINIPTLLVLAEKDLWVQETIDTVSKGIGDKSALTCKVVENAGHYSFISPFPEMMKARVGGPATDPEGFDRERFQVEFQQEVLDFISAD</sequence>
<dbReference type="PANTHER" id="PTHR10272:SF0">
    <property type="entry name" value="PLATELET-ACTIVATING FACTOR ACETYLHYDROLASE"/>
    <property type="match status" value="1"/>
</dbReference>
<dbReference type="Pfam" id="PF00326">
    <property type="entry name" value="Peptidase_S9"/>
    <property type="match status" value="1"/>
</dbReference>
<dbReference type="GO" id="GO:0003847">
    <property type="term" value="F:1-alkyl-2-acetylglycerophosphocholine esterase activity"/>
    <property type="evidence" value="ECO:0007669"/>
    <property type="project" value="TreeGrafter"/>
</dbReference>
<evidence type="ECO:0000256" key="1">
    <source>
        <dbReference type="ARBA" id="ARBA00022801"/>
    </source>
</evidence>
<comment type="caution">
    <text evidence="5">The sequence shown here is derived from an EMBL/GenBank/DDBJ whole genome shotgun (WGS) entry which is preliminary data.</text>
</comment>
<accession>A0A853IHM5</accession>
<protein>
    <submittedName>
        <fullName evidence="5">Alpha/beta fold hydrolase</fullName>
    </submittedName>
</protein>
<dbReference type="GO" id="GO:0016042">
    <property type="term" value="P:lipid catabolic process"/>
    <property type="evidence" value="ECO:0007669"/>
    <property type="project" value="UniProtKB-KW"/>
</dbReference>
<keyword evidence="3" id="KW-0443">Lipid metabolism</keyword>
<dbReference type="AlphaFoldDB" id="A0A853IHM5"/>